<feature type="region of interest" description="Disordered" evidence="8">
    <location>
        <begin position="214"/>
        <end position="329"/>
    </location>
</feature>
<keyword evidence="6" id="KW-0804">Transcription</keyword>
<proteinExistence type="predicted"/>
<dbReference type="InterPro" id="IPR028020">
    <property type="entry name" value="ASX_DEUBAD_dom"/>
</dbReference>
<dbReference type="Gene3D" id="1.10.10.1250">
    <property type="entry name" value="RNA polymerase, subunit delta, N-terminal domain"/>
    <property type="match status" value="1"/>
</dbReference>
<keyword evidence="2" id="KW-0479">Metal-binding</keyword>
<feature type="domain" description="DEUBAD" evidence="10">
    <location>
        <begin position="112"/>
        <end position="215"/>
    </location>
</feature>
<evidence type="ECO:0000259" key="9">
    <source>
        <dbReference type="PROSITE" id="PS51913"/>
    </source>
</evidence>
<dbReference type="PROSITE" id="PS51913">
    <property type="entry name" value="HTH_HARE"/>
    <property type="match status" value="1"/>
</dbReference>
<dbReference type="GO" id="GO:0008270">
    <property type="term" value="F:zinc ion binding"/>
    <property type="evidence" value="ECO:0007669"/>
    <property type="project" value="UniProtKB-KW"/>
</dbReference>
<evidence type="ECO:0000256" key="2">
    <source>
        <dbReference type="ARBA" id="ARBA00022723"/>
    </source>
</evidence>
<evidence type="ECO:0000256" key="5">
    <source>
        <dbReference type="ARBA" id="ARBA00023015"/>
    </source>
</evidence>
<evidence type="ECO:0000256" key="3">
    <source>
        <dbReference type="ARBA" id="ARBA00022771"/>
    </source>
</evidence>
<evidence type="ECO:0000256" key="8">
    <source>
        <dbReference type="SAM" id="MobiDB-lite"/>
    </source>
</evidence>
<dbReference type="InParanoid" id="A0A2P6N837"/>
<keyword evidence="3" id="KW-0863">Zinc-finger</keyword>
<evidence type="ECO:0000259" key="10">
    <source>
        <dbReference type="PROSITE" id="PS51916"/>
    </source>
</evidence>
<keyword evidence="7" id="KW-0539">Nucleus</keyword>
<feature type="compositionally biased region" description="Acidic residues" evidence="8">
    <location>
        <begin position="299"/>
        <end position="308"/>
    </location>
</feature>
<evidence type="ECO:0000256" key="6">
    <source>
        <dbReference type="ARBA" id="ARBA00023163"/>
    </source>
</evidence>
<dbReference type="AlphaFoldDB" id="A0A2P6N837"/>
<keyword evidence="12" id="KW-1185">Reference proteome</keyword>
<protein>
    <submittedName>
        <fullName evidence="11">Putative Polycomb group protein ASXL3</fullName>
    </submittedName>
</protein>
<evidence type="ECO:0000256" key="1">
    <source>
        <dbReference type="ARBA" id="ARBA00004123"/>
    </source>
</evidence>
<gene>
    <name evidence="11" type="ORF">PROFUN_12267</name>
</gene>
<dbReference type="EMBL" id="MDYQ01000161">
    <property type="protein sequence ID" value="PRP80113.1"/>
    <property type="molecule type" value="Genomic_DNA"/>
</dbReference>
<evidence type="ECO:0000313" key="12">
    <source>
        <dbReference type="Proteomes" id="UP000241769"/>
    </source>
</evidence>
<keyword evidence="5" id="KW-0805">Transcription regulation</keyword>
<feature type="domain" description="HTH HARE-type" evidence="9">
    <location>
        <begin position="330"/>
        <end position="403"/>
    </location>
</feature>
<dbReference type="GO" id="GO:0005634">
    <property type="term" value="C:nucleus"/>
    <property type="evidence" value="ECO:0007669"/>
    <property type="project" value="UniProtKB-SubCell"/>
</dbReference>
<comment type="subcellular location">
    <subcellularLocation>
        <location evidence="1">Nucleus</location>
    </subcellularLocation>
</comment>
<feature type="compositionally biased region" description="Basic and acidic residues" evidence="8">
    <location>
        <begin position="214"/>
        <end position="253"/>
    </location>
</feature>
<dbReference type="InterPro" id="IPR044867">
    <property type="entry name" value="DEUBAD_dom"/>
</dbReference>
<feature type="region of interest" description="Disordered" evidence="8">
    <location>
        <begin position="83"/>
        <end position="104"/>
    </location>
</feature>
<dbReference type="InterPro" id="IPR038087">
    <property type="entry name" value="RNAP_delta_N_dom_sf"/>
</dbReference>
<dbReference type="OrthoDB" id="9348951at2759"/>
<organism evidence="11 12">
    <name type="scientific">Planoprotostelium fungivorum</name>
    <dbReference type="NCBI Taxonomy" id="1890364"/>
    <lineage>
        <taxon>Eukaryota</taxon>
        <taxon>Amoebozoa</taxon>
        <taxon>Evosea</taxon>
        <taxon>Variosea</taxon>
        <taxon>Cavosteliida</taxon>
        <taxon>Cavosteliaceae</taxon>
        <taxon>Planoprotostelium</taxon>
    </lineage>
</organism>
<keyword evidence="4" id="KW-0862">Zinc</keyword>
<dbReference type="Proteomes" id="UP000241769">
    <property type="component" value="Unassembled WGS sequence"/>
</dbReference>
<dbReference type="Pfam" id="PF05066">
    <property type="entry name" value="HARE-HTH"/>
    <property type="match status" value="1"/>
</dbReference>
<sequence>MSETIVEDNPPNGNESNDKNQSERIAQVGLQIMNILNNIKSDTELIGLIRWLDDGLTDKYNLTLFSYADEEIISALRTASQARARSEPPVQLERPSGNKRGGRMNNHMERALFQSSESPLSFDIINIQTFKNLTSAEKDSLLVHLPPIDKSSSEAVDKLFSSPAFTSQMSDWQDHLTSGALENVNEYQRIYNGLKPILDPWKEKYFEEYWGEKGGKSRGESLEATEAKDSFSYRQSQPEDERTKSTQKDKAAYKDLASMISKSARESRRGDDEDDGDFDMVVNVKPSSGRRKRKKDYSSPDDDDDDIPIETTPKKKPGRKPSSGNAAEGLGFKDSAFEVLKREGKPMSSKEIVDIAIKEGLLITNGKTPSHTLTAILYGEIKKGLDTCPFVKLGNQRFALKEWGGSKKSKKGKASSHSDHDDSD</sequence>
<feature type="region of interest" description="Disordered" evidence="8">
    <location>
        <begin position="1"/>
        <end position="20"/>
    </location>
</feature>
<evidence type="ECO:0000256" key="7">
    <source>
        <dbReference type="ARBA" id="ARBA00023242"/>
    </source>
</evidence>
<accession>A0A2P6N837</accession>
<comment type="caution">
    <text evidence="11">The sequence shown here is derived from an EMBL/GenBank/DDBJ whole genome shotgun (WGS) entry which is preliminary data.</text>
</comment>
<dbReference type="InterPro" id="IPR007759">
    <property type="entry name" value="Asxl_HARE-HTH"/>
</dbReference>
<evidence type="ECO:0000313" key="11">
    <source>
        <dbReference type="EMBL" id="PRP80113.1"/>
    </source>
</evidence>
<evidence type="ECO:0000256" key="4">
    <source>
        <dbReference type="ARBA" id="ARBA00022833"/>
    </source>
</evidence>
<name>A0A2P6N837_9EUKA</name>
<feature type="region of interest" description="Disordered" evidence="8">
    <location>
        <begin position="402"/>
        <end position="424"/>
    </location>
</feature>
<dbReference type="GO" id="GO:0006355">
    <property type="term" value="P:regulation of DNA-templated transcription"/>
    <property type="evidence" value="ECO:0007669"/>
    <property type="project" value="InterPro"/>
</dbReference>
<dbReference type="PROSITE" id="PS51916">
    <property type="entry name" value="DEUBAD"/>
    <property type="match status" value="1"/>
</dbReference>
<dbReference type="Pfam" id="PF13919">
    <property type="entry name" value="ASXH"/>
    <property type="match status" value="1"/>
</dbReference>
<reference evidence="11 12" key="1">
    <citation type="journal article" date="2018" name="Genome Biol. Evol.">
        <title>Multiple Roots of Fruiting Body Formation in Amoebozoa.</title>
        <authorList>
            <person name="Hillmann F."/>
            <person name="Forbes G."/>
            <person name="Novohradska S."/>
            <person name="Ferling I."/>
            <person name="Riege K."/>
            <person name="Groth M."/>
            <person name="Westermann M."/>
            <person name="Marz M."/>
            <person name="Spaller T."/>
            <person name="Winckler T."/>
            <person name="Schaap P."/>
            <person name="Glockner G."/>
        </authorList>
    </citation>
    <scope>NUCLEOTIDE SEQUENCE [LARGE SCALE GENOMIC DNA]</scope>
    <source>
        <strain evidence="11 12">Jena</strain>
    </source>
</reference>